<reference evidence="2" key="1">
    <citation type="submission" date="2021-01" db="EMBL/GenBank/DDBJ databases">
        <title>Whole genome shotgun sequence of Sphaerimonospora thailandensis NBRC 107569.</title>
        <authorList>
            <person name="Komaki H."/>
            <person name="Tamura T."/>
        </authorList>
    </citation>
    <scope>NUCLEOTIDE SEQUENCE</scope>
    <source>
        <strain evidence="2">NBRC 107569</strain>
    </source>
</reference>
<dbReference type="RefSeq" id="WP_204015068.1">
    <property type="nucleotide sequence ID" value="NZ_BOOG01000017.1"/>
</dbReference>
<accession>A0A8J3VZF3</accession>
<dbReference type="EMBL" id="BOOG01000017">
    <property type="protein sequence ID" value="GIH69826.1"/>
    <property type="molecule type" value="Genomic_DNA"/>
</dbReference>
<dbReference type="InterPro" id="IPR022742">
    <property type="entry name" value="Hydrolase_4"/>
</dbReference>
<dbReference type="InterPro" id="IPR029058">
    <property type="entry name" value="AB_hydrolase_fold"/>
</dbReference>
<evidence type="ECO:0000313" key="3">
    <source>
        <dbReference type="Proteomes" id="UP000610966"/>
    </source>
</evidence>
<dbReference type="SUPFAM" id="SSF53474">
    <property type="entry name" value="alpha/beta-Hydrolases"/>
    <property type="match status" value="1"/>
</dbReference>
<comment type="caution">
    <text evidence="2">The sequence shown here is derived from an EMBL/GenBank/DDBJ whole genome shotgun (WGS) entry which is preliminary data.</text>
</comment>
<protein>
    <recommendedName>
        <fullName evidence="1">Serine aminopeptidase S33 domain-containing protein</fullName>
    </recommendedName>
</protein>
<dbReference type="PANTHER" id="PTHR43265">
    <property type="entry name" value="ESTERASE ESTD"/>
    <property type="match status" value="1"/>
</dbReference>
<dbReference type="Pfam" id="PF12146">
    <property type="entry name" value="Hydrolase_4"/>
    <property type="match status" value="1"/>
</dbReference>
<dbReference type="InterPro" id="IPR053145">
    <property type="entry name" value="AB_hydrolase_Est10"/>
</dbReference>
<dbReference type="Proteomes" id="UP000610966">
    <property type="component" value="Unassembled WGS sequence"/>
</dbReference>
<sequence length="427" mass="45430">MATIKVTGSELTLELSQSEKFAGLHGDIRVPLSAVQDVSVVADGVANARGLRAPGLAIPTRTKIGTWRRPGGPAFMVVRRGTPAVRVRLADGADFGELLVSVPEAPRVATHIREAAGLPAQVAEERVTFRSGDLTFGGTLALPDGPGPYPTALIITGSGELDRDANHPKLPIGVSRDLAHALARAGVASFRYDKRGVGESQGTFLATGLQDNVDDARAALAWLRSRTDVDPEVVFVIGHSEGACVATALLDSEPAGVVLLSGMAKTGEETLTWQTRQIAASLPGPVRALLRLLRVDVIRKQAQAVARIKATTTDIARIQGRKVNARWHREFIAFDPKPFLRASHVPLLALTGAKDLQTDPADLDEIAAVAGGPVRTALVPDLTHLLRRDPAAPSLKAYKKLVRTPTDPEVLATVTGWIIDHLPDRNV</sequence>
<dbReference type="GO" id="GO:0052689">
    <property type="term" value="F:carboxylic ester hydrolase activity"/>
    <property type="evidence" value="ECO:0007669"/>
    <property type="project" value="TreeGrafter"/>
</dbReference>
<feature type="domain" description="Serine aminopeptidase S33" evidence="1">
    <location>
        <begin position="175"/>
        <end position="390"/>
    </location>
</feature>
<proteinExistence type="predicted"/>
<organism evidence="2 3">
    <name type="scientific">Sphaerimonospora thailandensis</name>
    <dbReference type="NCBI Taxonomy" id="795644"/>
    <lineage>
        <taxon>Bacteria</taxon>
        <taxon>Bacillati</taxon>
        <taxon>Actinomycetota</taxon>
        <taxon>Actinomycetes</taxon>
        <taxon>Streptosporangiales</taxon>
        <taxon>Streptosporangiaceae</taxon>
        <taxon>Sphaerimonospora</taxon>
    </lineage>
</organism>
<dbReference type="AlphaFoldDB" id="A0A8J3VZF3"/>
<dbReference type="PANTHER" id="PTHR43265:SF1">
    <property type="entry name" value="ESTERASE ESTD"/>
    <property type="match status" value="1"/>
</dbReference>
<gene>
    <name evidence="2" type="ORF">Mth01_20790</name>
</gene>
<evidence type="ECO:0000313" key="2">
    <source>
        <dbReference type="EMBL" id="GIH69826.1"/>
    </source>
</evidence>
<dbReference type="Gene3D" id="3.40.50.1820">
    <property type="entry name" value="alpha/beta hydrolase"/>
    <property type="match status" value="1"/>
</dbReference>
<keyword evidence="3" id="KW-1185">Reference proteome</keyword>
<name>A0A8J3VZF3_9ACTN</name>
<evidence type="ECO:0000259" key="1">
    <source>
        <dbReference type="Pfam" id="PF12146"/>
    </source>
</evidence>